<gene>
    <name evidence="4" type="ORF">KC01_LOCUS16685</name>
</gene>
<dbReference type="Pfam" id="PF19221">
    <property type="entry name" value="MELT"/>
    <property type="match status" value="3"/>
</dbReference>
<feature type="region of interest" description="Disordered" evidence="2">
    <location>
        <begin position="221"/>
        <end position="245"/>
    </location>
</feature>
<evidence type="ECO:0000256" key="1">
    <source>
        <dbReference type="SAM" id="Coils"/>
    </source>
</evidence>
<dbReference type="PANTHER" id="PTHR16520">
    <property type="entry name" value="KINETOCHORE SCAFFOLD 1"/>
    <property type="match status" value="1"/>
</dbReference>
<dbReference type="PANTHER" id="PTHR16520:SF3">
    <property type="entry name" value="KINETOCHORE SCAFFOLD 1"/>
    <property type="match status" value="1"/>
</dbReference>
<feature type="coiled-coil region" evidence="1">
    <location>
        <begin position="1023"/>
        <end position="1057"/>
    </location>
</feature>
<keyword evidence="5" id="KW-1185">Reference proteome</keyword>
<feature type="domain" description="Knl1 C-terminal RWD" evidence="3">
    <location>
        <begin position="1039"/>
        <end position="1206"/>
    </location>
</feature>
<protein>
    <recommendedName>
        <fullName evidence="3">Knl1 C-terminal RWD domain-containing protein</fullName>
    </recommendedName>
</protein>
<dbReference type="GO" id="GO:0034501">
    <property type="term" value="P:protein localization to kinetochore"/>
    <property type="evidence" value="ECO:0007669"/>
    <property type="project" value="InterPro"/>
</dbReference>
<evidence type="ECO:0000313" key="5">
    <source>
        <dbReference type="Proteomes" id="UP001497482"/>
    </source>
</evidence>
<proteinExistence type="predicted"/>
<dbReference type="InterPro" id="IPR043651">
    <property type="entry name" value="KNL1_MELT_rpt"/>
</dbReference>
<feature type="region of interest" description="Disordered" evidence="2">
    <location>
        <begin position="356"/>
        <end position="375"/>
    </location>
</feature>
<keyword evidence="1" id="KW-0175">Coiled coil</keyword>
<organism evidence="4 5">
    <name type="scientific">Knipowitschia caucasica</name>
    <name type="common">Caucasian dwarf goby</name>
    <name type="synonym">Pomatoschistus caucasicus</name>
    <dbReference type="NCBI Taxonomy" id="637954"/>
    <lineage>
        <taxon>Eukaryota</taxon>
        <taxon>Metazoa</taxon>
        <taxon>Chordata</taxon>
        <taxon>Craniata</taxon>
        <taxon>Vertebrata</taxon>
        <taxon>Euteleostomi</taxon>
        <taxon>Actinopterygii</taxon>
        <taxon>Neopterygii</taxon>
        <taxon>Teleostei</taxon>
        <taxon>Neoteleostei</taxon>
        <taxon>Acanthomorphata</taxon>
        <taxon>Gobiaria</taxon>
        <taxon>Gobiiformes</taxon>
        <taxon>Gobioidei</taxon>
        <taxon>Gobiidae</taxon>
        <taxon>Gobiinae</taxon>
        <taxon>Knipowitschia</taxon>
    </lineage>
</organism>
<sequence>MNVLLYREGSAYSKRRTSILKMPRKSSWSSEVQQPEHVVECVKPSDKRMSKRVSFAAANDVLLFSKDVKNTSASPTPLQELTPDNATQQWIQMKTGEDEQFSACLPLQPNVLSDSNYGKSTNCINQEECLLSSAEQGENMDMTLSQTFNMFCDKDESTAFPFTNTHSAVYYDITDKENYFPKMKSVIKATDPLHCLFPQDIFTCPDKPNNKTTEMVFTREPSDNNQRLTMKPEPLSGDRSSSGLPLQPEPLCEDQTVCFTAHDAGMDMTQCQTTLISRDMLPSTNMQPKQEAVATLPALGVNLAFENFFASLSGQKNEVKKTLRSNVKLAAETQSSSRLSKRPLMGAQSCHVPRIQRPSVDVDAEQPPRERNEDLPREKTIRFAAEDLLHPVDSSVNLQQELPFSEKTTRFDDALMDVTQCLTVKIAKDCAILSDDSSILPKCGENTSQFICDEATADNPIHHSTTINAEEGVMDKTRCITSNIGVEMKASLSDLSHVCTCVTADVSAALKRREPMVFSNQRSRSLNRHDANAVLNVRRSMPWGNPLPQETAETDDYSEVIHLNDGRGVLSIIEESIAEAKPKCENVDNSTTEASVQINTESGVGNEQTVVEPLAQSEVEIHQCSPQTHDEDQVVVDETEQSPASMRKDPELELGDGEAQQTFERDADFQKSKCKSSTTPFKLETKRLMSRLSVVGFMPKLGKRSQSEEAKTPNEPATAQIHTARFDLNVSDIKNEELGSYEDVSETLDSRSPDKEPEDMAVFGGFELDQELQDKIFEEEALVNEKKRPLEDEERTAEDEKRIRTSNDTVILDSQACTLVGDNITSAANTQTTISSICNHTVSLRCEGTLESSSMQSIYEYSLEDYANDIERKFEDGNITMLEFFKFFHMDFVIHNSRQSVAPGRVSSDVESSQMDVSRDRHIHAPRQQVYKADVRCLTEQVEGLKFRMRDLNKPLYLVNKALWEEMKNFTEGEFKSFSAKLKEIYSTCRKTSRAKAHEMKEGLYTDLLRANAEVQEKLRGSIQRADTMLNNLDDCMAKLEAELAALEGDVKRGQEELSTVTDAISDHERSASELQVQNMYSADKLRRVKEEAKDVDRRLTMLHRMNEWRLKEMTRTTSIYTFLYETLHLKLTYEDTEGNDERKIVDVSLKHLLDERSQGHARLVHALLSQVTQAQSWTKRYSSSKDVFDLLRELSLMVSRCRLLGEEVRLLDTWGSMSLDILDIHCVQTDVYITFSSLQRLQKFEVVFSVCLTNQLYTLQLKSFRNVMGDTTIQNIQEVLSSITPGHKYLTKTIKSIHERFLS</sequence>
<dbReference type="GO" id="GO:0051301">
    <property type="term" value="P:cell division"/>
    <property type="evidence" value="ECO:0007669"/>
    <property type="project" value="InterPro"/>
</dbReference>
<name>A0AAV2KAT2_KNICA</name>
<dbReference type="GO" id="GO:0005634">
    <property type="term" value="C:nucleus"/>
    <property type="evidence" value="ECO:0007669"/>
    <property type="project" value="TreeGrafter"/>
</dbReference>
<dbReference type="EMBL" id="OZ035839">
    <property type="protein sequence ID" value="CAL1586664.1"/>
    <property type="molecule type" value="Genomic_DNA"/>
</dbReference>
<accession>A0AAV2KAT2</accession>
<evidence type="ECO:0000259" key="3">
    <source>
        <dbReference type="Pfam" id="PF18210"/>
    </source>
</evidence>
<dbReference type="InterPro" id="IPR040850">
    <property type="entry name" value="Knl1_RWD_C"/>
</dbReference>
<dbReference type="Proteomes" id="UP001497482">
    <property type="component" value="Chromosome 17"/>
</dbReference>
<dbReference type="InterPro" id="IPR037388">
    <property type="entry name" value="Blinkin"/>
</dbReference>
<dbReference type="Pfam" id="PF18210">
    <property type="entry name" value="Knl1_RWD_C"/>
    <property type="match status" value="1"/>
</dbReference>
<dbReference type="GO" id="GO:0008608">
    <property type="term" value="P:attachment of spindle microtubules to kinetochore"/>
    <property type="evidence" value="ECO:0007669"/>
    <property type="project" value="InterPro"/>
</dbReference>
<feature type="compositionally biased region" description="Basic and acidic residues" evidence="2">
    <location>
        <begin position="366"/>
        <end position="375"/>
    </location>
</feature>
<reference evidence="4 5" key="1">
    <citation type="submission" date="2024-04" db="EMBL/GenBank/DDBJ databases">
        <authorList>
            <person name="Waldvogel A.-M."/>
            <person name="Schoenle A."/>
        </authorList>
    </citation>
    <scope>NUCLEOTIDE SEQUENCE [LARGE SCALE GENOMIC DNA]</scope>
</reference>
<evidence type="ECO:0000313" key="4">
    <source>
        <dbReference type="EMBL" id="CAL1586664.1"/>
    </source>
</evidence>
<evidence type="ECO:0000256" key="2">
    <source>
        <dbReference type="SAM" id="MobiDB-lite"/>
    </source>
</evidence>